<dbReference type="Gene3D" id="3.20.20.140">
    <property type="entry name" value="Metal-dependent hydrolases"/>
    <property type="match status" value="1"/>
</dbReference>
<accession>A0ABV9WG98</accession>
<sequence>MKAPPDHSTDAYRLPELYLIGAAQFRHSLRRMLDAWRADNAIGTADAARLAERVCAGTARRVYALA</sequence>
<proteinExistence type="predicted"/>
<evidence type="ECO:0000313" key="1">
    <source>
        <dbReference type="EMBL" id="MFC5007513.1"/>
    </source>
</evidence>
<dbReference type="EMBL" id="JBHSIU010000127">
    <property type="protein sequence ID" value="MFC5007513.1"/>
    <property type="molecule type" value="Genomic_DNA"/>
</dbReference>
<name>A0ABV9WG98_9ACTN</name>
<keyword evidence="2" id="KW-1185">Reference proteome</keyword>
<gene>
    <name evidence="1" type="ORF">ACFPIJ_58115</name>
</gene>
<dbReference type="RefSeq" id="WP_380128157.1">
    <property type="nucleotide sequence ID" value="NZ_JBHSIU010000127.1"/>
</dbReference>
<comment type="caution">
    <text evidence="1">The sequence shown here is derived from an EMBL/GenBank/DDBJ whole genome shotgun (WGS) entry which is preliminary data.</text>
</comment>
<organism evidence="1 2">
    <name type="scientific">Dactylosporangium cerinum</name>
    <dbReference type="NCBI Taxonomy" id="1434730"/>
    <lineage>
        <taxon>Bacteria</taxon>
        <taxon>Bacillati</taxon>
        <taxon>Actinomycetota</taxon>
        <taxon>Actinomycetes</taxon>
        <taxon>Micromonosporales</taxon>
        <taxon>Micromonosporaceae</taxon>
        <taxon>Dactylosporangium</taxon>
    </lineage>
</organism>
<protein>
    <submittedName>
        <fullName evidence="1">Uncharacterized protein</fullName>
    </submittedName>
</protein>
<evidence type="ECO:0000313" key="2">
    <source>
        <dbReference type="Proteomes" id="UP001595912"/>
    </source>
</evidence>
<reference evidence="2" key="1">
    <citation type="journal article" date="2019" name="Int. J. Syst. Evol. Microbiol.">
        <title>The Global Catalogue of Microorganisms (GCM) 10K type strain sequencing project: providing services to taxonomists for standard genome sequencing and annotation.</title>
        <authorList>
            <consortium name="The Broad Institute Genomics Platform"/>
            <consortium name="The Broad Institute Genome Sequencing Center for Infectious Disease"/>
            <person name="Wu L."/>
            <person name="Ma J."/>
        </authorList>
    </citation>
    <scope>NUCLEOTIDE SEQUENCE [LARGE SCALE GENOMIC DNA]</scope>
    <source>
        <strain evidence="2">CGMCC 4.7152</strain>
    </source>
</reference>
<dbReference type="Proteomes" id="UP001595912">
    <property type="component" value="Unassembled WGS sequence"/>
</dbReference>